<sequence length="172" mass="18267">MSLLTYSVEPQYQYVVSEGRCVRAGEGMGAVLESLGTHTRGLEASAKGSVLEVGDFVVRVGVLFLNSNVSEGTVIEIEYKPCADASAGGALLREFLWLLLDAARVLHAGGGAPANQVPASPDPYALEALGEFAPDFVAEPGSLSPDFLPRAFSRQHAALQFDAMLRKLTRAE</sequence>
<comment type="subunit">
    <text evidence="4">Component of the Mediator complex.</text>
</comment>
<gene>
    <name evidence="4" type="primary">MED20</name>
    <name evidence="5" type="ORF">CLEP1334_LOCUS22487</name>
</gene>
<dbReference type="InterPro" id="IPR013921">
    <property type="entry name" value="Mediator_Med20"/>
</dbReference>
<evidence type="ECO:0000313" key="5">
    <source>
        <dbReference type="EMBL" id="CAD8547197.1"/>
    </source>
</evidence>
<keyword evidence="4" id="KW-0010">Activator</keyword>
<evidence type="ECO:0000256" key="2">
    <source>
        <dbReference type="ARBA" id="ARBA00010743"/>
    </source>
</evidence>
<keyword evidence="4" id="KW-0805">Transcription regulation</keyword>
<evidence type="ECO:0000256" key="1">
    <source>
        <dbReference type="ARBA" id="ARBA00004123"/>
    </source>
</evidence>
<dbReference type="GO" id="GO:0016592">
    <property type="term" value="C:mediator complex"/>
    <property type="evidence" value="ECO:0007669"/>
    <property type="project" value="InterPro"/>
</dbReference>
<dbReference type="EMBL" id="HBER01044751">
    <property type="protein sequence ID" value="CAD8547197.1"/>
    <property type="molecule type" value="Transcribed_RNA"/>
</dbReference>
<evidence type="ECO:0000256" key="3">
    <source>
        <dbReference type="ARBA" id="ARBA00023242"/>
    </source>
</evidence>
<keyword evidence="3 4" id="KW-0539">Nucleus</keyword>
<comment type="subcellular location">
    <subcellularLocation>
        <location evidence="1 4">Nucleus</location>
    </subcellularLocation>
</comment>
<keyword evidence="4" id="KW-0804">Transcription</keyword>
<organism evidence="5">
    <name type="scientific">Calcidiscus leptoporus</name>
    <dbReference type="NCBI Taxonomy" id="127549"/>
    <lineage>
        <taxon>Eukaryota</taxon>
        <taxon>Haptista</taxon>
        <taxon>Haptophyta</taxon>
        <taxon>Prymnesiophyceae</taxon>
        <taxon>Coccolithales</taxon>
        <taxon>Calcidiscaceae</taxon>
        <taxon>Calcidiscus</taxon>
    </lineage>
</organism>
<dbReference type="AlphaFoldDB" id="A0A7S0P1D4"/>
<dbReference type="GO" id="GO:0006357">
    <property type="term" value="P:regulation of transcription by RNA polymerase II"/>
    <property type="evidence" value="ECO:0007669"/>
    <property type="project" value="InterPro"/>
</dbReference>
<reference evidence="5" key="1">
    <citation type="submission" date="2021-01" db="EMBL/GenBank/DDBJ databases">
        <authorList>
            <person name="Corre E."/>
            <person name="Pelletier E."/>
            <person name="Niang G."/>
            <person name="Scheremetjew M."/>
            <person name="Finn R."/>
            <person name="Kale V."/>
            <person name="Holt S."/>
            <person name="Cochrane G."/>
            <person name="Meng A."/>
            <person name="Brown T."/>
            <person name="Cohen L."/>
        </authorList>
    </citation>
    <scope>NUCLEOTIDE SEQUENCE</scope>
    <source>
        <strain evidence="5">RCC1130</strain>
    </source>
</reference>
<name>A0A7S0P1D4_9EUKA</name>
<accession>A0A7S0P1D4</accession>
<proteinExistence type="inferred from homology"/>
<comment type="similarity">
    <text evidence="2 4">Belongs to the Mediator complex subunit 20 family.</text>
</comment>
<comment type="function">
    <text evidence="4">Component of the Mediator complex, a coactivator involved in the regulated transcription of nearly all RNA polymerase II-dependent genes. Mediator functions as a bridge to convey information from gene-specific regulatory proteins to the basal RNA polymerase II transcription machinery. Mediator is recruited to promoters by direct interactions with regulatory proteins and serves as a scaffold for the assembly of a functional preinitiation complex with RNA polymerase II and the general transcription factors.</text>
</comment>
<evidence type="ECO:0000256" key="4">
    <source>
        <dbReference type="RuleBase" id="RU364152"/>
    </source>
</evidence>
<protein>
    <recommendedName>
        <fullName evidence="4">Mediator of RNA polymerase II transcription subunit 20</fullName>
    </recommendedName>
    <alternativeName>
        <fullName evidence="4">Mediator complex subunit 20</fullName>
    </alternativeName>
</protein>
<dbReference type="GO" id="GO:0003712">
    <property type="term" value="F:transcription coregulator activity"/>
    <property type="evidence" value="ECO:0007669"/>
    <property type="project" value="InterPro"/>
</dbReference>
<dbReference type="Pfam" id="PF08612">
    <property type="entry name" value="Med20"/>
    <property type="match status" value="1"/>
</dbReference>